<dbReference type="AlphaFoldDB" id="A0AA93BXY6"/>
<evidence type="ECO:0000313" key="1">
    <source>
        <dbReference type="EMBL" id="RJF58213.1"/>
    </source>
</evidence>
<dbReference type="Proteomes" id="UP000284338">
    <property type="component" value="Unassembled WGS sequence"/>
</dbReference>
<name>A0AA93BXY6_9GAMM</name>
<protein>
    <recommendedName>
        <fullName evidence="3">Lipoprotein</fullName>
    </recommendedName>
</protein>
<dbReference type="PROSITE" id="PS51257">
    <property type="entry name" value="PROKAR_LIPOPROTEIN"/>
    <property type="match status" value="1"/>
</dbReference>
<dbReference type="RefSeq" id="WP_119803418.1">
    <property type="nucleotide sequence ID" value="NZ_QYYG01000001.1"/>
</dbReference>
<proteinExistence type="predicted"/>
<organism evidence="1 2">
    <name type="scientific">Serratia inhibens</name>
    <dbReference type="NCBI Taxonomy" id="2338073"/>
    <lineage>
        <taxon>Bacteria</taxon>
        <taxon>Pseudomonadati</taxon>
        <taxon>Pseudomonadota</taxon>
        <taxon>Gammaproteobacteria</taxon>
        <taxon>Enterobacterales</taxon>
        <taxon>Yersiniaceae</taxon>
        <taxon>Serratia</taxon>
    </lineage>
</organism>
<sequence length="120" mass="13494">MNKFSAFFIFYLFLTGCGKYITFEPNELSDGYIGQEYYVPITISGGTGPIVDLNYEIHPSNSGLKLVFSESKYYTKYIYNNFTIQGKPKLQGLVTISIRGGVVASAGKDFEKIYKINVLK</sequence>
<comment type="caution">
    <text evidence="1">The sequence shown here is derived from an EMBL/GenBank/DDBJ whole genome shotgun (WGS) entry which is preliminary data.</text>
</comment>
<gene>
    <name evidence="1" type="ORF">D4100_05515</name>
</gene>
<accession>A0AA93BXY6</accession>
<keyword evidence="2" id="KW-1185">Reference proteome</keyword>
<evidence type="ECO:0008006" key="3">
    <source>
        <dbReference type="Google" id="ProtNLM"/>
    </source>
</evidence>
<evidence type="ECO:0000313" key="2">
    <source>
        <dbReference type="Proteomes" id="UP000284338"/>
    </source>
</evidence>
<reference evidence="1 2" key="1">
    <citation type="submission" date="2018-09" db="EMBL/GenBank/DDBJ databases">
        <title>Draft genome of a novel serratia sp. strain with antifungal activity.</title>
        <authorList>
            <person name="Dichmann S.I."/>
            <person name="Park B.P."/>
            <person name="Pathiraja D."/>
            <person name="Choi I.-G."/>
            <person name="Stougaard P."/>
            <person name="Hennessy R.C."/>
        </authorList>
    </citation>
    <scope>NUCLEOTIDE SEQUENCE [LARGE SCALE GENOMIC DNA]</scope>
    <source>
        <strain evidence="1 2">S40</strain>
    </source>
</reference>
<dbReference type="EMBL" id="QYYG01000001">
    <property type="protein sequence ID" value="RJF58213.1"/>
    <property type="molecule type" value="Genomic_DNA"/>
</dbReference>